<evidence type="ECO:0000256" key="1">
    <source>
        <dbReference type="ARBA" id="ARBA00004123"/>
    </source>
</evidence>
<sequence length="620" mass="70866">MVEESCSFCDRLIALLEAYPQESCSLFPQLKKILKDHEHSLLENAHHRVEDFQSIFDIHLVSTEPAHVNCSFCSVTDFVTTHEYLEHLNQHYLDVYRLFKKYYVNNPEDPNENSSPINCPICHSSFVHNVEKGELVASNIRSWVSDHFYDCGEPIRRERIESISKISQESALSSKIIKCGWCEGSFLHRTALKTHMEVCSKQSTSSTNTKEIFKGDCLAKLLIIGKECIECNSFETVLNRKEDVKRRSQFVKHIFNQHPEELDKMDMSYEELCYLSELFEIEDVHVPEVNKEVGDDTKSTKNPTHISISDPKEDSSSTCSDSTFYTCILCQDEESIFSNTLNLKTHYAKIHFKSELIPSEMTTFPSDCPEPYCSATIKDEAGAVLHFGISHSLLSTIMLNSNDSRIQNEALVLFLKRLQSKSSINSSTQRYECPLCSHTSGTIFGRLRHFFDNKGTPCNFLSKSPFGHVVHVGVTHKLLEPILDSKGFSFKDLRKRHDQISEQCIVCKEIFASKENRLLHTCNSIFEKESQISVGSRKKIPKSEEGTYNLDEFLSDISEGEDVASHFQCTEPSCELFFPTQDSLAHNILIKPLTESTIQILILNNVDDILHSFYKYIFNT</sequence>
<dbReference type="GO" id="GO:0005634">
    <property type="term" value="C:nucleus"/>
    <property type="evidence" value="ECO:0007669"/>
    <property type="project" value="UniProtKB-SubCell"/>
</dbReference>
<keyword evidence="5" id="KW-0862">Zinc</keyword>
<accession>A0A7R8CGW3</accession>
<dbReference type="InterPro" id="IPR013087">
    <property type="entry name" value="Znf_C2H2_type"/>
</dbReference>
<dbReference type="Proteomes" id="UP000675881">
    <property type="component" value="Chromosome 1"/>
</dbReference>
<reference evidence="9" key="1">
    <citation type="submission" date="2021-02" db="EMBL/GenBank/DDBJ databases">
        <authorList>
            <person name="Bekaert M."/>
        </authorList>
    </citation>
    <scope>NUCLEOTIDE SEQUENCE</scope>
    <source>
        <strain evidence="9">IoA-00</strain>
    </source>
</reference>
<keyword evidence="3" id="KW-0677">Repeat</keyword>
<keyword evidence="2" id="KW-0479">Metal-binding</keyword>
<evidence type="ECO:0000256" key="7">
    <source>
        <dbReference type="SAM" id="MobiDB-lite"/>
    </source>
</evidence>
<keyword evidence="4" id="KW-0863">Zinc-finger</keyword>
<comment type="subcellular location">
    <subcellularLocation>
        <location evidence="1">Nucleus</location>
    </subcellularLocation>
</comment>
<protein>
    <submittedName>
        <fullName evidence="9">(salmon louse) hypothetical protein</fullName>
    </submittedName>
</protein>
<feature type="domain" description="C2H2-type" evidence="8">
    <location>
        <begin position="366"/>
        <end position="391"/>
    </location>
</feature>
<keyword evidence="6" id="KW-0539">Nucleus</keyword>
<feature type="domain" description="C2H2-type" evidence="8">
    <location>
        <begin position="177"/>
        <end position="197"/>
    </location>
</feature>
<gene>
    <name evidence="9" type="ORF">LSAA_1967</name>
</gene>
<dbReference type="InterPro" id="IPR050888">
    <property type="entry name" value="ZnF_C2H2-type_TF"/>
</dbReference>
<evidence type="ECO:0000256" key="4">
    <source>
        <dbReference type="ARBA" id="ARBA00022771"/>
    </source>
</evidence>
<evidence type="ECO:0000256" key="5">
    <source>
        <dbReference type="ARBA" id="ARBA00022833"/>
    </source>
</evidence>
<keyword evidence="10" id="KW-1185">Reference proteome</keyword>
<dbReference type="GO" id="GO:0008270">
    <property type="term" value="F:zinc ion binding"/>
    <property type="evidence" value="ECO:0007669"/>
    <property type="project" value="UniProtKB-KW"/>
</dbReference>
<evidence type="ECO:0000256" key="6">
    <source>
        <dbReference type="ARBA" id="ARBA00023242"/>
    </source>
</evidence>
<evidence type="ECO:0000256" key="2">
    <source>
        <dbReference type="ARBA" id="ARBA00022723"/>
    </source>
</evidence>
<feature type="region of interest" description="Disordered" evidence="7">
    <location>
        <begin position="291"/>
        <end position="319"/>
    </location>
</feature>
<evidence type="ECO:0000313" key="10">
    <source>
        <dbReference type="Proteomes" id="UP000675881"/>
    </source>
</evidence>
<proteinExistence type="predicted"/>
<name>A0A7R8CGW3_LEPSM</name>
<feature type="domain" description="C2H2-type" evidence="8">
    <location>
        <begin position="325"/>
        <end position="351"/>
    </location>
</feature>
<feature type="domain" description="C2H2-type" evidence="8">
    <location>
        <begin position="68"/>
        <end position="91"/>
    </location>
</feature>
<organism evidence="9 10">
    <name type="scientific">Lepeophtheirus salmonis</name>
    <name type="common">Salmon louse</name>
    <name type="synonym">Caligus salmonis</name>
    <dbReference type="NCBI Taxonomy" id="72036"/>
    <lineage>
        <taxon>Eukaryota</taxon>
        <taxon>Metazoa</taxon>
        <taxon>Ecdysozoa</taxon>
        <taxon>Arthropoda</taxon>
        <taxon>Crustacea</taxon>
        <taxon>Multicrustacea</taxon>
        <taxon>Hexanauplia</taxon>
        <taxon>Copepoda</taxon>
        <taxon>Siphonostomatoida</taxon>
        <taxon>Caligidae</taxon>
        <taxon>Lepeophtheirus</taxon>
    </lineage>
</organism>
<feature type="domain" description="C2H2-type" evidence="8">
    <location>
        <begin position="226"/>
        <end position="258"/>
    </location>
</feature>
<dbReference type="AlphaFoldDB" id="A0A7R8CGW3"/>
<dbReference type="PANTHER" id="PTHR24406">
    <property type="entry name" value="TRANSCRIPTIONAL REPRESSOR CTCFL-RELATED"/>
    <property type="match status" value="1"/>
</dbReference>
<evidence type="ECO:0000256" key="3">
    <source>
        <dbReference type="ARBA" id="ARBA00022737"/>
    </source>
</evidence>
<evidence type="ECO:0000259" key="8">
    <source>
        <dbReference type="SMART" id="SM00355"/>
    </source>
</evidence>
<feature type="domain" description="C2H2-type" evidence="8">
    <location>
        <begin position="431"/>
        <end position="451"/>
    </location>
</feature>
<evidence type="ECO:0000313" key="9">
    <source>
        <dbReference type="EMBL" id="CAF2779819.1"/>
    </source>
</evidence>
<dbReference type="EMBL" id="HG994580">
    <property type="protein sequence ID" value="CAF2779819.1"/>
    <property type="molecule type" value="Genomic_DNA"/>
</dbReference>
<dbReference type="SMART" id="SM00355">
    <property type="entry name" value="ZnF_C2H2"/>
    <property type="match status" value="6"/>
</dbReference>